<dbReference type="PRINTS" id="PR00482">
    <property type="entry name" value="OMPTIN"/>
</dbReference>
<evidence type="ECO:0000313" key="4">
    <source>
        <dbReference type="Proteomes" id="UP000192511"/>
    </source>
</evidence>
<dbReference type="GO" id="GO:0004190">
    <property type="term" value="F:aspartic-type endopeptidase activity"/>
    <property type="evidence" value="ECO:0007669"/>
    <property type="project" value="InterPro"/>
</dbReference>
<gene>
    <name evidence="3" type="ORF">A6J39_004015</name>
</gene>
<dbReference type="InterPro" id="IPR053724">
    <property type="entry name" value="OMP_A26_sf"/>
</dbReference>
<feature type="active site" evidence="1">
    <location>
        <position position="223"/>
    </location>
</feature>
<feature type="active site" evidence="1">
    <location>
        <position position="103"/>
    </location>
</feature>
<feature type="signal peptide" evidence="2">
    <location>
        <begin position="1"/>
        <end position="23"/>
    </location>
</feature>
<organism evidence="3 4">
    <name type="scientific">Legionella anisa</name>
    <dbReference type="NCBI Taxonomy" id="28082"/>
    <lineage>
        <taxon>Bacteria</taxon>
        <taxon>Pseudomonadati</taxon>
        <taxon>Pseudomonadota</taxon>
        <taxon>Gammaproteobacteria</taxon>
        <taxon>Legionellales</taxon>
        <taxon>Legionellaceae</taxon>
        <taxon>Legionella</taxon>
    </lineage>
</organism>
<accession>A0AAX0WR89</accession>
<reference evidence="3" key="1">
    <citation type="submission" date="2017-12" db="EMBL/GenBank/DDBJ databases">
        <title>FDA dAtabase for Regulatory Grade micrObial Sequences (FDA-ARGOS): Supporting development and validation of Infectious Disease Dx tests.</title>
        <authorList>
            <person name="Kerrigan L."/>
            <person name="Tallon L.J."/>
            <person name="Sadzewicz L."/>
            <person name="Sengamalay N."/>
            <person name="Ott S."/>
            <person name="Godinez A."/>
            <person name="Nagaraj S."/>
            <person name="Vavikolanu K."/>
            <person name="Vyas G."/>
            <person name="Nadendla S."/>
            <person name="Aluvathingal J."/>
            <person name="Sichtig H."/>
        </authorList>
    </citation>
    <scope>NUCLEOTIDE SEQUENCE [LARGE SCALE GENOMIC DNA]</scope>
    <source>
        <strain evidence="3">FDAARGOS_200</strain>
    </source>
</reference>
<keyword evidence="4" id="KW-1185">Reference proteome</keyword>
<evidence type="ECO:0000313" key="3">
    <source>
        <dbReference type="EMBL" id="PNL60438.1"/>
    </source>
</evidence>
<sequence>MNNKIVMLALTSLSLTCTLDAYAVDYSLNGLSLSTSVGILSGKAHEYVYNPETGTKLSQLNWRIKNAAIIKGELNYDFLTWLSINGRGWITLAKNKAAMDDYDWLNPYQETWTDWSHHENTHLNYANEVDLNLRTWLMQNENYKLGLAAGYQWSSFSWRAIGGCYQYNSGADMGCFLGNQLGIGYQQKFRTPYVGLAGNYFINNFEFNALLKYSNWVSAQDHDEHYMRNLTFKEHGNNSRYYAATINSGYYVTPNAKVFVEASYNHYSNGRADTEIIDNDTGAHFYESDSAGLSNKNYSVALGLQYLF</sequence>
<dbReference type="GO" id="GO:0009279">
    <property type="term" value="C:cell outer membrane"/>
    <property type="evidence" value="ECO:0007669"/>
    <property type="project" value="InterPro"/>
</dbReference>
<dbReference type="GO" id="GO:0006508">
    <property type="term" value="P:proteolysis"/>
    <property type="evidence" value="ECO:0007669"/>
    <property type="project" value="UniProtKB-KW"/>
</dbReference>
<dbReference type="InterPro" id="IPR020080">
    <property type="entry name" value="OM_adhesin/peptidase_omptin"/>
</dbReference>
<dbReference type="Gene3D" id="2.40.128.90">
    <property type="entry name" value="OMPT-like"/>
    <property type="match status" value="1"/>
</dbReference>
<dbReference type="RefSeq" id="WP_019234186.1">
    <property type="nucleotide sequence ID" value="NZ_CAAAHR010000028.1"/>
</dbReference>
<dbReference type="EMBL" id="NBTX02000004">
    <property type="protein sequence ID" value="PNL60438.1"/>
    <property type="molecule type" value="Genomic_DNA"/>
</dbReference>
<dbReference type="SUPFAM" id="SSF69917">
    <property type="entry name" value="OMPT-like"/>
    <property type="match status" value="1"/>
</dbReference>
<dbReference type="InterPro" id="IPR000036">
    <property type="entry name" value="Peptidase_A26_omptin"/>
</dbReference>
<protein>
    <submittedName>
        <fullName evidence="3">Outer membrane protease PgtE</fullName>
    </submittedName>
</protein>
<keyword evidence="2" id="KW-0732">Signal</keyword>
<keyword evidence="3" id="KW-0378">Hydrolase</keyword>
<proteinExistence type="predicted"/>
<comment type="caution">
    <text evidence="3">The sequence shown here is derived from an EMBL/GenBank/DDBJ whole genome shotgun (WGS) entry which is preliminary data.</text>
</comment>
<evidence type="ECO:0000256" key="1">
    <source>
        <dbReference type="PIRSR" id="PIRSR001522-1"/>
    </source>
</evidence>
<dbReference type="AlphaFoldDB" id="A0AAX0WR89"/>
<feature type="active site" evidence="1">
    <location>
        <position position="101"/>
    </location>
</feature>
<keyword evidence="3" id="KW-0645">Protease</keyword>
<evidence type="ECO:0000256" key="2">
    <source>
        <dbReference type="SAM" id="SignalP"/>
    </source>
</evidence>
<name>A0AAX0WR89_9GAMM</name>
<feature type="active site" evidence="1">
    <location>
        <position position="225"/>
    </location>
</feature>
<dbReference type="Pfam" id="PF01278">
    <property type="entry name" value="Omptin"/>
    <property type="match status" value="1"/>
</dbReference>
<dbReference type="PIRSF" id="PIRSF001522">
    <property type="entry name" value="Peptidase_A26"/>
    <property type="match status" value="1"/>
</dbReference>
<dbReference type="Proteomes" id="UP000192511">
    <property type="component" value="Unassembled WGS sequence"/>
</dbReference>
<dbReference type="GeneID" id="98067329"/>
<feature type="chain" id="PRO_5043712849" evidence="2">
    <location>
        <begin position="24"/>
        <end position="308"/>
    </location>
</feature>
<dbReference type="NCBIfam" id="NF008226">
    <property type="entry name" value="PRK10993.2-2"/>
    <property type="match status" value="1"/>
</dbReference>